<feature type="transmembrane region" description="Helical" evidence="14">
    <location>
        <begin position="252"/>
        <end position="274"/>
    </location>
</feature>
<evidence type="ECO:0000256" key="6">
    <source>
        <dbReference type="ARBA" id="ARBA00022737"/>
    </source>
</evidence>
<dbReference type="GO" id="GO:0005509">
    <property type="term" value="F:calcium ion binding"/>
    <property type="evidence" value="ECO:0007669"/>
    <property type="project" value="InterPro"/>
</dbReference>
<protein>
    <submittedName>
        <fullName evidence="16">Ion transport protein</fullName>
    </submittedName>
</protein>
<evidence type="ECO:0000256" key="11">
    <source>
        <dbReference type="ARBA" id="ARBA00023136"/>
    </source>
</evidence>
<evidence type="ECO:0000256" key="7">
    <source>
        <dbReference type="ARBA" id="ARBA00022837"/>
    </source>
</evidence>
<evidence type="ECO:0000256" key="1">
    <source>
        <dbReference type="ARBA" id="ARBA00004141"/>
    </source>
</evidence>
<evidence type="ECO:0000256" key="10">
    <source>
        <dbReference type="ARBA" id="ARBA00023065"/>
    </source>
</evidence>
<comment type="caution">
    <text evidence="16">The sequence shown here is derived from an EMBL/GenBank/DDBJ whole genome shotgun (WGS) entry which is preliminary data.</text>
</comment>
<proteinExistence type="inferred from homology"/>
<keyword evidence="4" id="KW-0813">Transport</keyword>
<dbReference type="Proteomes" id="UP001224775">
    <property type="component" value="Unassembled WGS sequence"/>
</dbReference>
<gene>
    <name evidence="16" type="ORF">QTG54_005784</name>
</gene>
<dbReference type="Gene3D" id="1.10.238.10">
    <property type="entry name" value="EF-hand"/>
    <property type="match status" value="1"/>
</dbReference>
<sequence>METTSLFSSDKMSKYSSTHRNEREMRPRGSRVSQAAMLIRDAYLGFQDAPVEGYYDPYSYDNEIRTVRNQISVVCGRLVVQLRGVAVFVCWVQFMLTFFEPPTWCRDVSDLQIVATSRGDDIINEFGDCKILFEAFGVTADMEENKALYPNFDAMLLTISQSRSIEIGCVGFIAMYMLLQFGDDGFFPSFFFYRGYKRWIRASQCVILIMLLLSILIGNTTFNPFLRMAILGTFLRGFQRELLTLIKMIPDVLYVLSMLGIIVLFYAWFGVVMFVDSPQGRTFPNLLEGMWTLWISVTTANYPDVSMDSYSENRLVAIYWVSFMVISFFYIMNLILAVCTQQYDKSINFRKVSREKLAKKLLSDAFTLLDQKDQGFVSRESIMNVMTILNQDMPEVKTMSSEEKSIIYALLDKNGSDSICLDEFLDWSLVMLLNLSKESDYATLVETKLPYVYHSQWYTQLSDAVKSNRFDTAIDVILVLNAMTILMQDYSMLVGHDTGDPENDETLDTKWEKLETLFTALYVLEVMLKVTINGWKKYKESARNLFDFFVTCMTILASFYVYYPNTYNNTNLIRFIVMARVLRLVRLLFAIESFRLLGAITLDILPASRDIFLVLMFVAYFFATSGQLLYGGYITRDPSNPLSHALLEAKDFTSSAYWPNNFNDMFSGMNVLFNLLVVNNWTTCIQGFEYTTGSKTVRFFFLFFHLICVTGISNVITSVVITSFFQQLEVIEHRYGPNERVDGTSIRGSRAFFAASVLTGTNTGVQGKYSAHIQAVNFDVDIDERAVMRRVFGRSNTPDSK</sequence>
<dbReference type="InterPro" id="IPR027359">
    <property type="entry name" value="Volt_channel_dom_sf"/>
</dbReference>
<evidence type="ECO:0000256" key="14">
    <source>
        <dbReference type="SAM" id="Phobius"/>
    </source>
</evidence>
<comment type="subcellular location">
    <subcellularLocation>
        <location evidence="1">Membrane</location>
        <topology evidence="1">Multi-pass membrane protein</topology>
    </subcellularLocation>
</comment>
<feature type="transmembrane region" description="Helical" evidence="14">
    <location>
        <begin position="317"/>
        <end position="340"/>
    </location>
</feature>
<dbReference type="SUPFAM" id="SSF47473">
    <property type="entry name" value="EF-hand"/>
    <property type="match status" value="1"/>
</dbReference>
<feature type="region of interest" description="Disordered" evidence="13">
    <location>
        <begin position="1"/>
        <end position="31"/>
    </location>
</feature>
<keyword evidence="10" id="KW-0406">Ion transport</keyword>
<dbReference type="EMBL" id="JATAAI010000009">
    <property type="protein sequence ID" value="KAK1743163.1"/>
    <property type="molecule type" value="Genomic_DNA"/>
</dbReference>
<evidence type="ECO:0000256" key="3">
    <source>
        <dbReference type="ARBA" id="ARBA00011738"/>
    </source>
</evidence>
<keyword evidence="17" id="KW-1185">Reference proteome</keyword>
<evidence type="ECO:0000256" key="4">
    <source>
        <dbReference type="ARBA" id="ARBA00022448"/>
    </source>
</evidence>
<evidence type="ECO:0000313" key="17">
    <source>
        <dbReference type="Proteomes" id="UP001224775"/>
    </source>
</evidence>
<feature type="transmembrane region" description="Helical" evidence="14">
    <location>
        <begin position="205"/>
        <end position="226"/>
    </location>
</feature>
<evidence type="ECO:0000256" key="9">
    <source>
        <dbReference type="ARBA" id="ARBA00022989"/>
    </source>
</evidence>
<dbReference type="InterPro" id="IPR044581">
    <property type="entry name" value="TPC1_plant"/>
</dbReference>
<keyword evidence="11 14" id="KW-0472">Membrane</keyword>
<dbReference type="Gene3D" id="1.20.120.350">
    <property type="entry name" value="Voltage-gated potassium channels. Chain C"/>
    <property type="match status" value="1"/>
</dbReference>
<evidence type="ECO:0000256" key="8">
    <source>
        <dbReference type="ARBA" id="ARBA00022882"/>
    </source>
</evidence>
<keyword evidence="12" id="KW-0407">Ion channel</keyword>
<dbReference type="SUPFAM" id="SSF81324">
    <property type="entry name" value="Voltage-gated potassium channels"/>
    <property type="match status" value="2"/>
</dbReference>
<evidence type="ECO:0000259" key="15">
    <source>
        <dbReference type="PROSITE" id="PS50222"/>
    </source>
</evidence>
<dbReference type="Gene3D" id="1.10.287.70">
    <property type="match status" value="2"/>
</dbReference>
<dbReference type="GO" id="GO:0005245">
    <property type="term" value="F:voltage-gated calcium channel activity"/>
    <property type="evidence" value="ECO:0007669"/>
    <property type="project" value="InterPro"/>
</dbReference>
<feature type="transmembrane region" description="Helical" evidence="14">
    <location>
        <begin position="612"/>
        <end position="633"/>
    </location>
</feature>
<feature type="transmembrane region" description="Helical" evidence="14">
    <location>
        <begin position="583"/>
        <end position="605"/>
    </location>
</feature>
<evidence type="ECO:0000256" key="5">
    <source>
        <dbReference type="ARBA" id="ARBA00022692"/>
    </source>
</evidence>
<dbReference type="AlphaFoldDB" id="A0AAD8YC95"/>
<evidence type="ECO:0000256" key="2">
    <source>
        <dbReference type="ARBA" id="ARBA00009286"/>
    </source>
</evidence>
<evidence type="ECO:0000256" key="13">
    <source>
        <dbReference type="SAM" id="MobiDB-lite"/>
    </source>
</evidence>
<feature type="compositionally biased region" description="Polar residues" evidence="13">
    <location>
        <begin position="1"/>
        <end position="18"/>
    </location>
</feature>
<keyword evidence="6" id="KW-0677">Repeat</keyword>
<evidence type="ECO:0000256" key="12">
    <source>
        <dbReference type="ARBA" id="ARBA00023303"/>
    </source>
</evidence>
<feature type="domain" description="EF-hand" evidence="15">
    <location>
        <begin position="357"/>
        <end position="392"/>
    </location>
</feature>
<comment type="subunit">
    <text evidence="3">Homodimer.</text>
</comment>
<feature type="transmembrane region" description="Helical" evidence="14">
    <location>
        <begin position="699"/>
        <end position="725"/>
    </location>
</feature>
<dbReference type="InterPro" id="IPR011992">
    <property type="entry name" value="EF-hand-dom_pair"/>
</dbReference>
<keyword evidence="8" id="KW-0851">Voltage-gated channel</keyword>
<accession>A0AAD8YC95</accession>
<dbReference type="InterPro" id="IPR002048">
    <property type="entry name" value="EF_hand_dom"/>
</dbReference>
<keyword evidence="5 14" id="KW-0812">Transmembrane</keyword>
<dbReference type="InterPro" id="IPR018247">
    <property type="entry name" value="EF_Hand_1_Ca_BS"/>
</dbReference>
<dbReference type="PROSITE" id="PS00018">
    <property type="entry name" value="EF_HAND_1"/>
    <property type="match status" value="1"/>
</dbReference>
<keyword evidence="9 14" id="KW-1133">Transmembrane helix</keyword>
<dbReference type="PROSITE" id="PS50222">
    <property type="entry name" value="EF_HAND_2"/>
    <property type="match status" value="1"/>
</dbReference>
<reference evidence="16" key="1">
    <citation type="submission" date="2023-06" db="EMBL/GenBank/DDBJ databases">
        <title>Survivors Of The Sea: Transcriptome response of Skeletonema marinoi to long-term dormancy.</title>
        <authorList>
            <person name="Pinder M.I.M."/>
            <person name="Kourtchenko O."/>
            <person name="Robertson E.K."/>
            <person name="Larsson T."/>
            <person name="Maumus F."/>
            <person name="Osuna-Cruz C.M."/>
            <person name="Vancaester E."/>
            <person name="Stenow R."/>
            <person name="Vandepoele K."/>
            <person name="Ploug H."/>
            <person name="Bruchert V."/>
            <person name="Godhe A."/>
            <person name="Topel M."/>
        </authorList>
    </citation>
    <scope>NUCLEOTIDE SEQUENCE</scope>
    <source>
        <strain evidence="16">R05AC</strain>
    </source>
</reference>
<organism evidence="16 17">
    <name type="scientific">Skeletonema marinoi</name>
    <dbReference type="NCBI Taxonomy" id="267567"/>
    <lineage>
        <taxon>Eukaryota</taxon>
        <taxon>Sar</taxon>
        <taxon>Stramenopiles</taxon>
        <taxon>Ochrophyta</taxon>
        <taxon>Bacillariophyta</taxon>
        <taxon>Coscinodiscophyceae</taxon>
        <taxon>Thalassiosirophycidae</taxon>
        <taxon>Thalassiosirales</taxon>
        <taxon>Skeletonemataceae</taxon>
        <taxon>Skeletonema</taxon>
        <taxon>Skeletonema marinoi-dohrnii complex</taxon>
    </lineage>
</organism>
<feature type="transmembrane region" description="Helical" evidence="14">
    <location>
        <begin position="545"/>
        <end position="563"/>
    </location>
</feature>
<dbReference type="Pfam" id="PF00520">
    <property type="entry name" value="Ion_trans"/>
    <property type="match status" value="2"/>
</dbReference>
<name>A0AAD8YC95_9STRA</name>
<keyword evidence="7" id="KW-0106">Calcium</keyword>
<dbReference type="InterPro" id="IPR005821">
    <property type="entry name" value="Ion_trans_dom"/>
</dbReference>
<evidence type="ECO:0000313" key="16">
    <source>
        <dbReference type="EMBL" id="KAK1743163.1"/>
    </source>
</evidence>
<dbReference type="PANTHER" id="PTHR46988:SF2">
    <property type="entry name" value="TWO PORE CALCIUM CHANNEL PROTEIN 1"/>
    <property type="match status" value="1"/>
</dbReference>
<comment type="similarity">
    <text evidence="2">Belongs to the calcium channel alpha-1 subunit (TC 1.A.1.11) family. Two pore calcium channel subfamily.</text>
</comment>
<dbReference type="GO" id="GO:0034702">
    <property type="term" value="C:monoatomic ion channel complex"/>
    <property type="evidence" value="ECO:0007669"/>
    <property type="project" value="UniProtKB-KW"/>
</dbReference>
<dbReference type="PANTHER" id="PTHR46988">
    <property type="entry name" value="TWO PORE CALCIUM CHANNEL PROTEIN 1"/>
    <property type="match status" value="1"/>
</dbReference>